<protein>
    <submittedName>
        <fullName evidence="1">Uncharacterized protein</fullName>
    </submittedName>
</protein>
<sequence length="363" mass="40090">MSTSTRTVTRLFDLFTPEQLEELDNAPLLPSGVRHPSWFPLCAREKLRVVDILVHESVPRIAQETGGEAWLEDLVDRLLNLQDESGASSALAEIRAYGGLLEAGFKVTPIIRRSDATPDFSVDAGDGPVTVEVFQKHQDKEQDNLVAAANTPNGQHPYGIERSEITEGDRTVRTTVTVLTPGGRPDPKKEGDSVQANLISRVCGMKPDEGQVDPDRPCVLVADFTNFGGAIASQLVKPHQTSPLIRGSAGRELCSGGMWYGVYGWRDAPVFEDQSGPKRMGHDGRFRLEGKKKSRLSAILFVFHEDVVLLENPWAPRPLPPLARFAFSCYPYFNMPFSIADWHPGNTLAIVEAQRRMIEAFDA</sequence>
<dbReference type="EMBL" id="CP090645">
    <property type="protein sequence ID" value="WFN24056.1"/>
    <property type="molecule type" value="Genomic_DNA"/>
</dbReference>
<reference evidence="1 2" key="1">
    <citation type="submission" date="2021-12" db="EMBL/GenBank/DDBJ databases">
        <title>Genomic and phenotypic characterization of three Burkholderia contaminans isolates recovered from different sources.</title>
        <authorList>
            <person name="Lopez De Volder A."/>
            <person name="Fan Y."/>
            <person name="Nunvar J."/>
            <person name="Herrera T."/>
            <person name="Timp W."/>
            <person name="Degrossi J."/>
        </authorList>
    </citation>
    <scope>NUCLEOTIDE SEQUENCE [LARGE SCALE GENOMIC DNA]</scope>
    <source>
        <strain evidence="1 2">LMG 23361</strain>
        <plasmid evidence="1 2">unnamed3</plasmid>
    </source>
</reference>
<dbReference type="AlphaFoldDB" id="A0ABD7YH82"/>
<evidence type="ECO:0000313" key="1">
    <source>
        <dbReference type="EMBL" id="WFN24056.1"/>
    </source>
</evidence>
<dbReference type="RefSeq" id="WP_070162847.1">
    <property type="nucleotide sequence ID" value="NZ_CABVQO010000033.1"/>
</dbReference>
<proteinExistence type="predicted"/>
<gene>
    <name evidence="1" type="ORF">LXE91_42485</name>
</gene>
<keyword evidence="1" id="KW-0614">Plasmid</keyword>
<organism evidence="1 2">
    <name type="scientific">Burkholderia contaminans</name>
    <dbReference type="NCBI Taxonomy" id="488447"/>
    <lineage>
        <taxon>Bacteria</taxon>
        <taxon>Pseudomonadati</taxon>
        <taxon>Pseudomonadota</taxon>
        <taxon>Betaproteobacteria</taxon>
        <taxon>Burkholderiales</taxon>
        <taxon>Burkholderiaceae</taxon>
        <taxon>Burkholderia</taxon>
        <taxon>Burkholderia cepacia complex</taxon>
    </lineage>
</organism>
<geneLocation type="plasmid" evidence="1 2">
    <name>unnamed3</name>
</geneLocation>
<evidence type="ECO:0000313" key="2">
    <source>
        <dbReference type="Proteomes" id="UP001220209"/>
    </source>
</evidence>
<dbReference type="Proteomes" id="UP001220209">
    <property type="component" value="Plasmid unnamed3"/>
</dbReference>
<name>A0ABD7YH82_9BURK</name>
<accession>A0ABD7YH82</accession>